<proteinExistence type="predicted"/>
<dbReference type="EMBL" id="ML213548">
    <property type="protein sequence ID" value="TFK45279.1"/>
    <property type="molecule type" value="Genomic_DNA"/>
</dbReference>
<dbReference type="AlphaFoldDB" id="A0A5C3MIN1"/>
<evidence type="ECO:0000313" key="2">
    <source>
        <dbReference type="Proteomes" id="UP000305948"/>
    </source>
</evidence>
<sequence>MRPLTLHVSALNDAEYELYTSCLNDLIDIHDDPDTVHDDSYYEHISVGVRELRAWLRGRYPELSTADLDSILKFFHANITPGDGLTGGQFFAVLRLVTHARNGKSLDRSLVFVQGERLMYGSYPSSRMDE</sequence>
<dbReference type="Proteomes" id="UP000305948">
    <property type="component" value="Unassembled WGS sequence"/>
</dbReference>
<dbReference type="OrthoDB" id="2553626at2759"/>
<accession>A0A5C3MIN1</accession>
<evidence type="ECO:0000313" key="1">
    <source>
        <dbReference type="EMBL" id="TFK45279.1"/>
    </source>
</evidence>
<reference evidence="1 2" key="1">
    <citation type="journal article" date="2019" name="Nat. Ecol. Evol.">
        <title>Megaphylogeny resolves global patterns of mushroom evolution.</title>
        <authorList>
            <person name="Varga T."/>
            <person name="Krizsan K."/>
            <person name="Foldi C."/>
            <person name="Dima B."/>
            <person name="Sanchez-Garcia M."/>
            <person name="Sanchez-Ramirez S."/>
            <person name="Szollosi G.J."/>
            <person name="Szarkandi J.G."/>
            <person name="Papp V."/>
            <person name="Albert L."/>
            <person name="Andreopoulos W."/>
            <person name="Angelini C."/>
            <person name="Antonin V."/>
            <person name="Barry K.W."/>
            <person name="Bougher N.L."/>
            <person name="Buchanan P."/>
            <person name="Buyck B."/>
            <person name="Bense V."/>
            <person name="Catcheside P."/>
            <person name="Chovatia M."/>
            <person name="Cooper J."/>
            <person name="Damon W."/>
            <person name="Desjardin D."/>
            <person name="Finy P."/>
            <person name="Geml J."/>
            <person name="Haridas S."/>
            <person name="Hughes K."/>
            <person name="Justo A."/>
            <person name="Karasinski D."/>
            <person name="Kautmanova I."/>
            <person name="Kiss B."/>
            <person name="Kocsube S."/>
            <person name="Kotiranta H."/>
            <person name="LaButti K.M."/>
            <person name="Lechner B.E."/>
            <person name="Liimatainen K."/>
            <person name="Lipzen A."/>
            <person name="Lukacs Z."/>
            <person name="Mihaltcheva S."/>
            <person name="Morgado L.N."/>
            <person name="Niskanen T."/>
            <person name="Noordeloos M.E."/>
            <person name="Ohm R.A."/>
            <person name="Ortiz-Santana B."/>
            <person name="Ovrebo C."/>
            <person name="Racz N."/>
            <person name="Riley R."/>
            <person name="Savchenko A."/>
            <person name="Shiryaev A."/>
            <person name="Soop K."/>
            <person name="Spirin V."/>
            <person name="Szebenyi C."/>
            <person name="Tomsovsky M."/>
            <person name="Tulloss R.E."/>
            <person name="Uehling J."/>
            <person name="Grigoriev I.V."/>
            <person name="Vagvolgyi C."/>
            <person name="Papp T."/>
            <person name="Martin F.M."/>
            <person name="Miettinen O."/>
            <person name="Hibbett D.S."/>
            <person name="Nagy L.G."/>
        </authorList>
    </citation>
    <scope>NUCLEOTIDE SEQUENCE [LARGE SCALE GENOMIC DNA]</scope>
    <source>
        <strain evidence="1 2">OMC1185</strain>
    </source>
</reference>
<gene>
    <name evidence="1" type="ORF">OE88DRAFT_1669468</name>
</gene>
<dbReference type="STRING" id="5364.A0A5C3MIN1"/>
<name>A0A5C3MIN1_9AGAM</name>
<organism evidence="1 2">
    <name type="scientific">Heliocybe sulcata</name>
    <dbReference type="NCBI Taxonomy" id="5364"/>
    <lineage>
        <taxon>Eukaryota</taxon>
        <taxon>Fungi</taxon>
        <taxon>Dikarya</taxon>
        <taxon>Basidiomycota</taxon>
        <taxon>Agaricomycotina</taxon>
        <taxon>Agaricomycetes</taxon>
        <taxon>Gloeophyllales</taxon>
        <taxon>Gloeophyllaceae</taxon>
        <taxon>Heliocybe</taxon>
    </lineage>
</organism>
<protein>
    <submittedName>
        <fullName evidence="1">Uncharacterized protein</fullName>
    </submittedName>
</protein>
<keyword evidence="2" id="KW-1185">Reference proteome</keyword>